<evidence type="ECO:0000313" key="2">
    <source>
        <dbReference type="EMBL" id="PWH05640.1"/>
    </source>
</evidence>
<feature type="compositionally biased region" description="Basic and acidic residues" evidence="1">
    <location>
        <begin position="48"/>
        <end position="60"/>
    </location>
</feature>
<dbReference type="OrthoDB" id="3268477at2"/>
<dbReference type="Proteomes" id="UP000245590">
    <property type="component" value="Unassembled WGS sequence"/>
</dbReference>
<evidence type="ECO:0008006" key="4">
    <source>
        <dbReference type="Google" id="ProtNLM"/>
    </source>
</evidence>
<proteinExistence type="predicted"/>
<evidence type="ECO:0000256" key="1">
    <source>
        <dbReference type="SAM" id="MobiDB-lite"/>
    </source>
</evidence>
<organism evidence="2 3">
    <name type="scientific">Brachybacterium endophyticum</name>
    <dbReference type="NCBI Taxonomy" id="2182385"/>
    <lineage>
        <taxon>Bacteria</taxon>
        <taxon>Bacillati</taxon>
        <taxon>Actinomycetota</taxon>
        <taxon>Actinomycetes</taxon>
        <taxon>Micrococcales</taxon>
        <taxon>Dermabacteraceae</taxon>
        <taxon>Brachybacterium</taxon>
    </lineage>
</organism>
<reference evidence="2 3" key="1">
    <citation type="submission" date="2018-05" db="EMBL/GenBank/DDBJ databases">
        <title>Brachybacterium sp. M1HQ-2T, whole genome shotgun sequence.</title>
        <authorList>
            <person name="Tuo L."/>
        </authorList>
    </citation>
    <scope>NUCLEOTIDE SEQUENCE [LARGE SCALE GENOMIC DNA]</scope>
    <source>
        <strain evidence="2 3">M1HQ-2</strain>
    </source>
</reference>
<sequence length="60" mass="6811">MTTSEFYYNVDTGQVEEGHQSPGASLMGPYSSREQAQGALKGAQERNQAWDRQDQEWDED</sequence>
<dbReference type="EMBL" id="QFKX01000004">
    <property type="protein sequence ID" value="PWH05640.1"/>
    <property type="molecule type" value="Genomic_DNA"/>
</dbReference>
<comment type="caution">
    <text evidence="2">The sequence shown here is derived from an EMBL/GenBank/DDBJ whole genome shotgun (WGS) entry which is preliminary data.</text>
</comment>
<accession>A0A2U2RIF8</accession>
<protein>
    <recommendedName>
        <fullName evidence="4">SPOR domain-containing protein</fullName>
    </recommendedName>
</protein>
<keyword evidence="3" id="KW-1185">Reference proteome</keyword>
<dbReference type="AlphaFoldDB" id="A0A2U2RIF8"/>
<gene>
    <name evidence="2" type="ORF">DEO23_10505</name>
</gene>
<name>A0A2U2RIF8_9MICO</name>
<feature type="region of interest" description="Disordered" evidence="1">
    <location>
        <begin position="1"/>
        <end position="60"/>
    </location>
</feature>
<dbReference type="RefSeq" id="WP_109275996.1">
    <property type="nucleotide sequence ID" value="NZ_QFKX01000004.1"/>
</dbReference>
<evidence type="ECO:0000313" key="3">
    <source>
        <dbReference type="Proteomes" id="UP000245590"/>
    </source>
</evidence>